<feature type="compositionally biased region" description="Polar residues" evidence="1">
    <location>
        <begin position="129"/>
        <end position="145"/>
    </location>
</feature>
<evidence type="ECO:0000313" key="2">
    <source>
        <dbReference type="EMBL" id="ETD25717.1"/>
    </source>
</evidence>
<dbReference type="Proteomes" id="UP000018688">
    <property type="component" value="Unassembled WGS sequence"/>
</dbReference>
<reference evidence="2 3" key="1">
    <citation type="submission" date="2013-10" db="EMBL/GenBank/DDBJ databases">
        <title>The Genome Sequence of Helicobacter canis NCTC 12740.</title>
        <authorList>
            <consortium name="The Broad Institute Genomics Platform"/>
            <person name="Earl A."/>
            <person name="Fox J.G."/>
            <person name="Shen Z."/>
            <person name="Young S.K."/>
            <person name="Zeng Q."/>
            <person name="Gargeya S."/>
            <person name="Fitzgerald M."/>
            <person name="Abouelleil A."/>
            <person name="Alvarado L."/>
            <person name="Chapman S.B."/>
            <person name="Gainer-Dewar J."/>
            <person name="Goldberg J."/>
            <person name="Griggs A."/>
            <person name="Gujja S."/>
            <person name="Hansen M."/>
            <person name="Howarth C."/>
            <person name="Imamovic A."/>
            <person name="Ireland A."/>
            <person name="Larimer J."/>
            <person name="McCowan C."/>
            <person name="Murphy C."/>
            <person name="Pearson M."/>
            <person name="Poon T.W."/>
            <person name="Priest M."/>
            <person name="Roberts A."/>
            <person name="Saif S."/>
            <person name="Shea T."/>
            <person name="Sykes S."/>
            <person name="Wortman J."/>
            <person name="Nusbaum C."/>
            <person name="Birren B."/>
        </authorList>
    </citation>
    <scope>NUCLEOTIDE SEQUENCE [LARGE SCALE GENOMIC DNA]</scope>
    <source>
        <strain evidence="2 3">NCTC 12740</strain>
    </source>
</reference>
<evidence type="ECO:0000256" key="1">
    <source>
        <dbReference type="SAM" id="MobiDB-lite"/>
    </source>
</evidence>
<dbReference type="PATRIC" id="fig|1357399.3.peg.1622"/>
<dbReference type="STRING" id="1357399.HMPREF2087_01548"/>
<comment type="caution">
    <text evidence="2">The sequence shown here is derived from an EMBL/GenBank/DDBJ whole genome shotgun (WGS) entry which is preliminary data.</text>
</comment>
<feature type="region of interest" description="Disordered" evidence="1">
    <location>
        <begin position="129"/>
        <end position="180"/>
    </location>
</feature>
<organism evidence="2 3">
    <name type="scientific">Helicobacter canis NCTC 12740</name>
    <dbReference type="NCBI Taxonomy" id="1357399"/>
    <lineage>
        <taxon>Bacteria</taxon>
        <taxon>Pseudomonadati</taxon>
        <taxon>Campylobacterota</taxon>
        <taxon>Epsilonproteobacteria</taxon>
        <taxon>Campylobacterales</taxon>
        <taxon>Helicobacteraceae</taxon>
        <taxon>Helicobacter</taxon>
    </lineage>
</organism>
<dbReference type="HOGENOM" id="CLU_780254_0_0_7"/>
<dbReference type="RefSeq" id="WP_023930572.1">
    <property type="nucleotide sequence ID" value="NZ_KI669458.1"/>
</dbReference>
<feature type="compositionally biased region" description="Basic and acidic residues" evidence="1">
    <location>
        <begin position="146"/>
        <end position="169"/>
    </location>
</feature>
<accession>V8CF33</accession>
<sequence length="355" mass="38699">MGCIADKTGGGGERLRRVGFGAKNGDCSARAAVTYAKYAPLHALAKPHFYHPNPTASDSKLESTFLSSLRALAQDKAWQSNSAQAESNQINGRALARYFESVVGGLGGQRGDKGGDFAIQAPPSPLERTLSQTKLESSHTAQKVESSFKKADSMDCRDLPSKSRNDRKPSPHILESKRHKLHTSTYSLHTILESQDPLKSSTTLESTFSMDSACGLESRIASSHGVDRPLVLSSLRDSQSPDSSSTILESIFEKTQMDCHADFQSARNDKNNAQSLSALQAAVKSSKTQTRILVQNDSKISKETCFGFALHRCRWFCGGAVVALRLLGKVSDLGDRAFHKRRNTAALLAQRQNHY</sequence>
<name>V8CF33_9HELI</name>
<dbReference type="EMBL" id="AZJJ01000007">
    <property type="protein sequence ID" value="ETD25717.1"/>
    <property type="molecule type" value="Genomic_DNA"/>
</dbReference>
<gene>
    <name evidence="2" type="ORF">HMPREF2087_01548</name>
</gene>
<keyword evidence="3" id="KW-1185">Reference proteome</keyword>
<protein>
    <submittedName>
        <fullName evidence="2">Uncharacterized protein</fullName>
    </submittedName>
</protein>
<evidence type="ECO:0000313" key="3">
    <source>
        <dbReference type="Proteomes" id="UP000018688"/>
    </source>
</evidence>
<dbReference type="AlphaFoldDB" id="V8CF33"/>
<proteinExistence type="predicted"/>